<reference evidence="1 2" key="2">
    <citation type="journal article" date="2022" name="Mol. Ecol. Resour.">
        <title>The genomes of chicory, endive, great burdock and yacon provide insights into Asteraceae paleo-polyploidization history and plant inulin production.</title>
        <authorList>
            <person name="Fan W."/>
            <person name="Wang S."/>
            <person name="Wang H."/>
            <person name="Wang A."/>
            <person name="Jiang F."/>
            <person name="Liu H."/>
            <person name="Zhao H."/>
            <person name="Xu D."/>
            <person name="Zhang Y."/>
        </authorList>
    </citation>
    <scope>NUCLEOTIDE SEQUENCE [LARGE SCALE GENOMIC DNA]</scope>
    <source>
        <strain evidence="2">cv. Punajuju</strain>
        <tissue evidence="1">Leaves</tissue>
    </source>
</reference>
<proteinExistence type="predicted"/>
<dbReference type="EMBL" id="CM042017">
    <property type="protein sequence ID" value="KAI3690112.1"/>
    <property type="molecule type" value="Genomic_DNA"/>
</dbReference>
<comment type="caution">
    <text evidence="1">The sequence shown here is derived from an EMBL/GenBank/DDBJ whole genome shotgun (WGS) entry which is preliminary data.</text>
</comment>
<accession>A0ACB8YWJ6</accession>
<name>A0ACB8YWJ6_CICIN</name>
<evidence type="ECO:0000313" key="1">
    <source>
        <dbReference type="EMBL" id="KAI3690112.1"/>
    </source>
</evidence>
<gene>
    <name evidence="1" type="ORF">L2E82_48087</name>
</gene>
<protein>
    <submittedName>
        <fullName evidence="1">Uncharacterized protein</fullName>
    </submittedName>
</protein>
<organism evidence="1 2">
    <name type="scientific">Cichorium intybus</name>
    <name type="common">Chicory</name>
    <dbReference type="NCBI Taxonomy" id="13427"/>
    <lineage>
        <taxon>Eukaryota</taxon>
        <taxon>Viridiplantae</taxon>
        <taxon>Streptophyta</taxon>
        <taxon>Embryophyta</taxon>
        <taxon>Tracheophyta</taxon>
        <taxon>Spermatophyta</taxon>
        <taxon>Magnoliopsida</taxon>
        <taxon>eudicotyledons</taxon>
        <taxon>Gunneridae</taxon>
        <taxon>Pentapetalae</taxon>
        <taxon>asterids</taxon>
        <taxon>campanulids</taxon>
        <taxon>Asterales</taxon>
        <taxon>Asteraceae</taxon>
        <taxon>Cichorioideae</taxon>
        <taxon>Cichorieae</taxon>
        <taxon>Cichoriinae</taxon>
        <taxon>Cichorium</taxon>
    </lineage>
</organism>
<reference evidence="2" key="1">
    <citation type="journal article" date="2022" name="Mol. Ecol. Resour.">
        <title>The genomes of chicory, endive, great burdock and yacon provide insights into Asteraceae palaeo-polyploidization history and plant inulin production.</title>
        <authorList>
            <person name="Fan W."/>
            <person name="Wang S."/>
            <person name="Wang H."/>
            <person name="Wang A."/>
            <person name="Jiang F."/>
            <person name="Liu H."/>
            <person name="Zhao H."/>
            <person name="Xu D."/>
            <person name="Zhang Y."/>
        </authorList>
    </citation>
    <scope>NUCLEOTIDE SEQUENCE [LARGE SCALE GENOMIC DNA]</scope>
    <source>
        <strain evidence="2">cv. Punajuju</strain>
    </source>
</reference>
<keyword evidence="2" id="KW-1185">Reference proteome</keyword>
<evidence type="ECO:0000313" key="2">
    <source>
        <dbReference type="Proteomes" id="UP001055811"/>
    </source>
</evidence>
<sequence length="270" mass="31017">MSRFRNHKERKRDYKQRIEKIKLENLETESKIELSDEQLEAVMEELKTVNNYCRFVADQFLVSPLHVLSRSIKEGGTSFKMTHGDEMFAFSFLNSKFNNMFNEGIVVDVGGGTGMTISEIVKAYPHLKGINFDLPHVIATTPTYDGVTHVAGDMFNAIPPAQTIIMKASFVTILHNWSNEDCVKILKNCRKVIPKETGKVIIMEIVHHPGQDDPLNDTRFRFDLLMFAYFSSGRERNESEWKKLLDEGGFYRYNIINIPDIVSIIEAFPE</sequence>
<dbReference type="Proteomes" id="UP001055811">
    <property type="component" value="Linkage Group LG09"/>
</dbReference>